<dbReference type="Proteomes" id="UP001215598">
    <property type="component" value="Unassembled WGS sequence"/>
</dbReference>
<keyword evidence="2" id="KW-1185">Reference proteome</keyword>
<name>A0AAD7I0V5_9AGAR</name>
<evidence type="ECO:0000313" key="1">
    <source>
        <dbReference type="EMBL" id="KAJ7731666.1"/>
    </source>
</evidence>
<proteinExistence type="predicted"/>
<dbReference type="AlphaFoldDB" id="A0AAD7I0V5"/>
<dbReference type="EMBL" id="JARKIB010000151">
    <property type="protein sequence ID" value="KAJ7731666.1"/>
    <property type="molecule type" value="Genomic_DNA"/>
</dbReference>
<comment type="caution">
    <text evidence="1">The sequence shown here is derived from an EMBL/GenBank/DDBJ whole genome shotgun (WGS) entry which is preliminary data.</text>
</comment>
<evidence type="ECO:0000313" key="2">
    <source>
        <dbReference type="Proteomes" id="UP001215598"/>
    </source>
</evidence>
<sequence length="101" mass="11333">MPPVRARGVGRCLAVPECRKGSISTGITRRERGVIVMRLKFKFKLLWKVKSNRNSLFEFANFEGQTLKASAINIGFETIPLKTSNHHEITAKESAQASVQF</sequence>
<gene>
    <name evidence="1" type="ORF">B0H16DRAFT_1469040</name>
</gene>
<reference evidence="1" key="1">
    <citation type="submission" date="2023-03" db="EMBL/GenBank/DDBJ databases">
        <title>Massive genome expansion in bonnet fungi (Mycena s.s.) driven by repeated elements and novel gene families across ecological guilds.</title>
        <authorList>
            <consortium name="Lawrence Berkeley National Laboratory"/>
            <person name="Harder C.B."/>
            <person name="Miyauchi S."/>
            <person name="Viragh M."/>
            <person name="Kuo A."/>
            <person name="Thoen E."/>
            <person name="Andreopoulos B."/>
            <person name="Lu D."/>
            <person name="Skrede I."/>
            <person name="Drula E."/>
            <person name="Henrissat B."/>
            <person name="Morin E."/>
            <person name="Kohler A."/>
            <person name="Barry K."/>
            <person name="LaButti K."/>
            <person name="Morin E."/>
            <person name="Salamov A."/>
            <person name="Lipzen A."/>
            <person name="Mereny Z."/>
            <person name="Hegedus B."/>
            <person name="Baldrian P."/>
            <person name="Stursova M."/>
            <person name="Weitz H."/>
            <person name="Taylor A."/>
            <person name="Grigoriev I.V."/>
            <person name="Nagy L.G."/>
            <person name="Martin F."/>
            <person name="Kauserud H."/>
        </authorList>
    </citation>
    <scope>NUCLEOTIDE SEQUENCE</scope>
    <source>
        <strain evidence="1">CBHHK182m</strain>
    </source>
</reference>
<accession>A0AAD7I0V5</accession>
<organism evidence="1 2">
    <name type="scientific">Mycena metata</name>
    <dbReference type="NCBI Taxonomy" id="1033252"/>
    <lineage>
        <taxon>Eukaryota</taxon>
        <taxon>Fungi</taxon>
        <taxon>Dikarya</taxon>
        <taxon>Basidiomycota</taxon>
        <taxon>Agaricomycotina</taxon>
        <taxon>Agaricomycetes</taxon>
        <taxon>Agaricomycetidae</taxon>
        <taxon>Agaricales</taxon>
        <taxon>Marasmiineae</taxon>
        <taxon>Mycenaceae</taxon>
        <taxon>Mycena</taxon>
    </lineage>
</organism>
<protein>
    <submittedName>
        <fullName evidence="1">Uncharacterized protein</fullName>
    </submittedName>
</protein>